<protein>
    <submittedName>
        <fullName evidence="1">Uncharacterized protein</fullName>
    </submittedName>
</protein>
<gene>
    <name evidence="1" type="ORF">NCTC11429_01282</name>
</gene>
<dbReference type="RefSeq" id="WP_028069221.1">
    <property type="nucleotide sequence ID" value="NZ_LR590484.1"/>
</dbReference>
<dbReference type="AlphaFoldDB" id="A0A4U9UW73"/>
<dbReference type="GeneID" id="78462052"/>
<dbReference type="KEGG" id="stha:NCTC11429_01282"/>
<evidence type="ECO:0000313" key="1">
    <source>
        <dbReference type="EMBL" id="VTR34131.1"/>
    </source>
</evidence>
<sequence length="245" mass="27165">MKTKKEILLNADVRLPYETPCVNTQNVELEYSVAAGSVQGTMMADGNPKSRCRMELNRGVIIGGVNNLFMKKLTINLRLASFVLLTVWLSSCSKDSGQAMIETGTTVRLNIGQSYIKADPIKTDPIKTASVGRSYAAATQTVEIPFDNQYILIATLKEEVAPSYSGIRAANRATAASTNAEQHALKEGTTYYVAIFDMAGVYKETKTFTQDAMHRTLRLKRVNIHLLFMLRVPIRHCQGLKLEQL</sequence>
<name>A0A4U9UW73_9SPHI</name>
<reference evidence="1 2" key="1">
    <citation type="submission" date="2019-05" db="EMBL/GenBank/DDBJ databases">
        <authorList>
            <consortium name="Pathogen Informatics"/>
        </authorList>
    </citation>
    <scope>NUCLEOTIDE SEQUENCE [LARGE SCALE GENOMIC DNA]</scope>
    <source>
        <strain evidence="1 2">NCTC11429</strain>
    </source>
</reference>
<dbReference type="EMBL" id="LR590484">
    <property type="protein sequence ID" value="VTR34131.1"/>
    <property type="molecule type" value="Genomic_DNA"/>
</dbReference>
<organism evidence="1 2">
    <name type="scientific">Sphingobacterium thalpophilum</name>
    <dbReference type="NCBI Taxonomy" id="259"/>
    <lineage>
        <taxon>Bacteria</taxon>
        <taxon>Pseudomonadati</taxon>
        <taxon>Bacteroidota</taxon>
        <taxon>Sphingobacteriia</taxon>
        <taxon>Sphingobacteriales</taxon>
        <taxon>Sphingobacteriaceae</taxon>
        <taxon>Sphingobacterium</taxon>
    </lineage>
</organism>
<dbReference type="STRING" id="1123265.GCA_000686625_01719"/>
<accession>A0A4U9UW73</accession>
<proteinExistence type="predicted"/>
<dbReference type="Proteomes" id="UP000308196">
    <property type="component" value="Chromosome"/>
</dbReference>
<evidence type="ECO:0000313" key="2">
    <source>
        <dbReference type="Proteomes" id="UP000308196"/>
    </source>
</evidence>